<comment type="caution">
    <text evidence="2">The sequence shown here is derived from an EMBL/GenBank/DDBJ whole genome shotgun (WGS) entry which is preliminary data.</text>
</comment>
<reference evidence="2" key="1">
    <citation type="submission" date="2019-10" db="EMBL/GenBank/DDBJ databases">
        <title>Draft genome sequece of Microseira wollei NIES-4236.</title>
        <authorList>
            <person name="Yamaguchi H."/>
            <person name="Suzuki S."/>
            <person name="Kawachi M."/>
        </authorList>
    </citation>
    <scope>NUCLEOTIDE SEQUENCE</scope>
    <source>
        <strain evidence="2">NIES-4236</strain>
    </source>
</reference>
<gene>
    <name evidence="2" type="ORF">MiSe_30710</name>
</gene>
<organism evidence="2 3">
    <name type="scientific">Microseira wollei NIES-4236</name>
    <dbReference type="NCBI Taxonomy" id="2530354"/>
    <lineage>
        <taxon>Bacteria</taxon>
        <taxon>Bacillati</taxon>
        <taxon>Cyanobacteriota</taxon>
        <taxon>Cyanophyceae</taxon>
        <taxon>Oscillatoriophycideae</taxon>
        <taxon>Aerosakkonematales</taxon>
        <taxon>Aerosakkonemataceae</taxon>
        <taxon>Microseira</taxon>
    </lineage>
</organism>
<feature type="domain" description="Reverse transcriptase N-terminal" evidence="1">
    <location>
        <begin position="17"/>
        <end position="95"/>
    </location>
</feature>
<dbReference type="GO" id="GO:0003964">
    <property type="term" value="F:RNA-directed DNA polymerase activity"/>
    <property type="evidence" value="ECO:0007669"/>
    <property type="project" value="UniProtKB-KW"/>
</dbReference>
<proteinExistence type="predicted"/>
<keyword evidence="2" id="KW-0695">RNA-directed DNA polymerase</keyword>
<dbReference type="EMBL" id="BLAY01000043">
    <property type="protein sequence ID" value="GET38315.1"/>
    <property type="molecule type" value="Genomic_DNA"/>
</dbReference>
<dbReference type="PANTHER" id="PTHR34047:SF10">
    <property type="entry name" value="GROUP II INTRON-ASSOCIATED OPEN READING FRAME"/>
    <property type="match status" value="1"/>
</dbReference>
<evidence type="ECO:0000259" key="1">
    <source>
        <dbReference type="Pfam" id="PF13655"/>
    </source>
</evidence>
<dbReference type="PANTHER" id="PTHR34047">
    <property type="entry name" value="NUCLEAR INTRON MATURASE 1, MITOCHONDRIAL-RELATED"/>
    <property type="match status" value="1"/>
</dbReference>
<evidence type="ECO:0000313" key="3">
    <source>
        <dbReference type="Proteomes" id="UP001050975"/>
    </source>
</evidence>
<dbReference type="AlphaFoldDB" id="A0AAV3X903"/>
<keyword evidence="2" id="KW-0808">Transferase</keyword>
<accession>A0AAV3X903</accession>
<dbReference type="InterPro" id="IPR025960">
    <property type="entry name" value="RVT_N"/>
</dbReference>
<evidence type="ECO:0000313" key="2">
    <source>
        <dbReference type="EMBL" id="GET38315.1"/>
    </source>
</evidence>
<dbReference type="Proteomes" id="UP001050975">
    <property type="component" value="Unassembled WGS sequence"/>
</dbReference>
<keyword evidence="2" id="KW-0548">Nucleotidyltransferase</keyword>
<dbReference type="SUPFAM" id="SSF56672">
    <property type="entry name" value="DNA/RNA polymerases"/>
    <property type="match status" value="1"/>
</dbReference>
<sequence>MSMTVNGQRKQLEDSSQINWLQTKKVVINLPHRIFRAKQIGNFRLLRNLPKLMLTSSANLLLAVRQITQTNQGKKTAGIDNEVSNTPAQRVKFVQNCHGTKPSPTRRVMIPKPNGKKRPLGIPTIRDRVMQAVVKNAL</sequence>
<dbReference type="InterPro" id="IPR051083">
    <property type="entry name" value="GrpII_Intron_Splice-Mob/Def"/>
</dbReference>
<keyword evidence="3" id="KW-1185">Reference proteome</keyword>
<name>A0AAV3X903_9CYAN</name>
<dbReference type="InterPro" id="IPR043502">
    <property type="entry name" value="DNA/RNA_pol_sf"/>
</dbReference>
<protein>
    <submittedName>
        <fullName evidence="2">RNA-directed DNA polymerase</fullName>
    </submittedName>
</protein>
<dbReference type="Pfam" id="PF13655">
    <property type="entry name" value="RVT_N"/>
    <property type="match status" value="1"/>
</dbReference>